<sequence>MLATLRRQTLQIWIAMLAVLFSALAPTVSHAISASTSGVLAEMCSVDSAAPGKKAPTNIPHGMEHCPYCATHGGAPALPPSAIHGFAVIGGHDAYPPLYYSAPRPLHGWGAAQPRGPPALS</sequence>
<dbReference type="OrthoDB" id="8536886at2"/>
<feature type="chain" id="PRO_5021321167" evidence="1">
    <location>
        <begin position="32"/>
        <end position="121"/>
    </location>
</feature>
<feature type="signal peptide" evidence="1">
    <location>
        <begin position="1"/>
        <end position="31"/>
    </location>
</feature>
<evidence type="ECO:0000256" key="1">
    <source>
        <dbReference type="SAM" id="SignalP"/>
    </source>
</evidence>
<gene>
    <name evidence="2" type="ORF">E4L98_27625</name>
</gene>
<comment type="caution">
    <text evidence="2">The sequence shown here is derived from an EMBL/GenBank/DDBJ whole genome shotgun (WGS) entry which is preliminary data.</text>
</comment>
<dbReference type="AlphaFoldDB" id="A0A4Y9S454"/>
<protein>
    <submittedName>
        <fullName evidence="2">DUF2946 domain-containing protein</fullName>
    </submittedName>
</protein>
<keyword evidence="1" id="KW-0732">Signal</keyword>
<evidence type="ECO:0000313" key="2">
    <source>
        <dbReference type="EMBL" id="TFW14786.1"/>
    </source>
</evidence>
<accession>A0A4Y9S454</accession>
<dbReference type="Pfam" id="PF11162">
    <property type="entry name" value="DUF2946"/>
    <property type="match status" value="1"/>
</dbReference>
<dbReference type="RefSeq" id="WP_135204750.1">
    <property type="nucleotide sequence ID" value="NZ_SPVG01000264.1"/>
</dbReference>
<evidence type="ECO:0000313" key="3">
    <source>
        <dbReference type="Proteomes" id="UP000297729"/>
    </source>
</evidence>
<dbReference type="InterPro" id="IPR021333">
    <property type="entry name" value="DUF2946"/>
</dbReference>
<keyword evidence="3" id="KW-1185">Reference proteome</keyword>
<organism evidence="2 3">
    <name type="scientific">Duganella callida</name>
    <dbReference type="NCBI Taxonomy" id="2561932"/>
    <lineage>
        <taxon>Bacteria</taxon>
        <taxon>Pseudomonadati</taxon>
        <taxon>Pseudomonadota</taxon>
        <taxon>Betaproteobacteria</taxon>
        <taxon>Burkholderiales</taxon>
        <taxon>Oxalobacteraceae</taxon>
        <taxon>Telluria group</taxon>
        <taxon>Duganella</taxon>
    </lineage>
</organism>
<name>A0A4Y9S454_9BURK</name>
<proteinExistence type="predicted"/>
<reference evidence="2 3" key="1">
    <citation type="submission" date="2019-03" db="EMBL/GenBank/DDBJ databases">
        <title>Draft Genome Sequence of Duganella callidus sp. nov., a Novel Duganella Species Isolated from Cultivated Soil.</title>
        <authorList>
            <person name="Raths R."/>
            <person name="Peta V."/>
            <person name="Bucking H."/>
        </authorList>
    </citation>
    <scope>NUCLEOTIDE SEQUENCE [LARGE SCALE GENOMIC DNA]</scope>
    <source>
        <strain evidence="2 3">DN04</strain>
    </source>
</reference>
<dbReference type="EMBL" id="SPVG01000264">
    <property type="protein sequence ID" value="TFW14786.1"/>
    <property type="molecule type" value="Genomic_DNA"/>
</dbReference>
<dbReference type="Proteomes" id="UP000297729">
    <property type="component" value="Unassembled WGS sequence"/>
</dbReference>